<organism evidence="1 2">
    <name type="scientific">Raoultibacter timonensis</name>
    <dbReference type="NCBI Taxonomy" id="1907662"/>
    <lineage>
        <taxon>Bacteria</taxon>
        <taxon>Bacillati</taxon>
        <taxon>Actinomycetota</taxon>
        <taxon>Coriobacteriia</taxon>
        <taxon>Eggerthellales</taxon>
        <taxon>Eggerthellaceae</taxon>
        <taxon>Raoultibacter</taxon>
    </lineage>
</organism>
<keyword evidence="2" id="KW-1185">Reference proteome</keyword>
<dbReference type="InterPro" id="IPR007337">
    <property type="entry name" value="RelB/DinJ"/>
</dbReference>
<dbReference type="EMBL" id="AP025564">
    <property type="protein sequence ID" value="BDE95569.1"/>
    <property type="molecule type" value="Genomic_DNA"/>
</dbReference>
<proteinExistence type="predicted"/>
<dbReference type="Gene3D" id="1.10.1220.10">
    <property type="entry name" value="Met repressor-like"/>
    <property type="match status" value="1"/>
</dbReference>
<dbReference type="Proteomes" id="UP001320544">
    <property type="component" value="Chromosome"/>
</dbReference>
<reference evidence="1 2" key="1">
    <citation type="submission" date="2022-01" db="EMBL/GenBank/DDBJ databases">
        <title>Novel bile acid biosynthetic pathways are enriched in the microbiome of centenarians.</title>
        <authorList>
            <person name="Sato Y."/>
            <person name="Atarashi K."/>
            <person name="Plichta R.D."/>
            <person name="Arai Y."/>
            <person name="Sasajima S."/>
            <person name="Kearney M.S."/>
            <person name="Suda W."/>
            <person name="Takeshita K."/>
            <person name="Sasaki T."/>
            <person name="Okamoto S."/>
            <person name="Skelly N.A."/>
            <person name="Okamura Y."/>
            <person name="Vlamakis H."/>
            <person name="Li Y."/>
            <person name="Tanoue T."/>
            <person name="Takei H."/>
            <person name="Nittono H."/>
            <person name="Narushima S."/>
            <person name="Irie J."/>
            <person name="Itoh H."/>
            <person name="Moriya K."/>
            <person name="Sugiura Y."/>
            <person name="Suematsu M."/>
            <person name="Moritoki N."/>
            <person name="Shibata S."/>
            <person name="Littman R.D."/>
            <person name="Fischbach A.M."/>
            <person name="Uwamino Y."/>
            <person name="Inoue T."/>
            <person name="Honda A."/>
            <person name="Hattori M."/>
            <person name="Murai T."/>
            <person name="Xavier J.R."/>
            <person name="Hirose N."/>
            <person name="Honda K."/>
        </authorList>
    </citation>
    <scope>NUCLEOTIDE SEQUENCE [LARGE SCALE GENOMIC DNA]</scope>
    <source>
        <strain evidence="1 2">CE91-St30</strain>
    </source>
</reference>
<evidence type="ECO:0000313" key="2">
    <source>
        <dbReference type="Proteomes" id="UP001320544"/>
    </source>
</evidence>
<evidence type="ECO:0008006" key="3">
    <source>
        <dbReference type="Google" id="ProtNLM"/>
    </source>
</evidence>
<sequence>MGMATLNVRMPEDLKRSGDRVLEREGVSVSEAVRRLYRYLEDEQKVPEWLRDGEGGNEDIFERRRRALCQLVGSVELPPDFDLDVVRHERLMRKTEPGVRV</sequence>
<dbReference type="Pfam" id="PF04221">
    <property type="entry name" value="RelB"/>
    <property type="match status" value="1"/>
</dbReference>
<accession>A0ABN6MC47</accession>
<evidence type="ECO:0000313" key="1">
    <source>
        <dbReference type="EMBL" id="BDE95569.1"/>
    </source>
</evidence>
<name>A0ABN6MC47_9ACTN</name>
<dbReference type="InterPro" id="IPR013321">
    <property type="entry name" value="Arc_rbn_hlx_hlx"/>
</dbReference>
<protein>
    <recommendedName>
        <fullName evidence="3">RHH-type rel operon transcriptional repressor/antitoxin RelB</fullName>
    </recommendedName>
</protein>
<gene>
    <name evidence="1" type="ORF">CE91St30_09020</name>
</gene>